<dbReference type="Gene3D" id="2.60.40.1080">
    <property type="match status" value="3"/>
</dbReference>
<accession>A0A1Y1SGB4</accession>
<protein>
    <recommendedName>
        <fullName evidence="3">BIG2 domain-containing protein</fullName>
    </recommendedName>
</protein>
<dbReference type="RefSeq" id="WP_083559329.1">
    <property type="nucleotide sequence ID" value="NZ_AQQV01000001.1"/>
</dbReference>
<evidence type="ECO:0008006" key="3">
    <source>
        <dbReference type="Google" id="ProtNLM"/>
    </source>
</evidence>
<organism evidence="1 2">
    <name type="scientific">Oceanococcus atlanticus</name>
    <dbReference type="NCBI Taxonomy" id="1317117"/>
    <lineage>
        <taxon>Bacteria</taxon>
        <taxon>Pseudomonadati</taxon>
        <taxon>Pseudomonadota</taxon>
        <taxon>Gammaproteobacteria</taxon>
        <taxon>Chromatiales</taxon>
        <taxon>Oceanococcaceae</taxon>
        <taxon>Oceanococcus</taxon>
    </lineage>
</organism>
<gene>
    <name evidence="1" type="ORF">ATO7_02480</name>
</gene>
<dbReference type="OrthoDB" id="6192638at2"/>
<dbReference type="Proteomes" id="UP000192342">
    <property type="component" value="Unassembled WGS sequence"/>
</dbReference>
<keyword evidence="2" id="KW-1185">Reference proteome</keyword>
<dbReference type="AlphaFoldDB" id="A0A1Y1SGB4"/>
<comment type="caution">
    <text evidence="1">The sequence shown here is derived from an EMBL/GenBank/DDBJ whole genome shotgun (WGS) entry which is preliminary data.</text>
</comment>
<evidence type="ECO:0000313" key="2">
    <source>
        <dbReference type="Proteomes" id="UP000192342"/>
    </source>
</evidence>
<evidence type="ECO:0000313" key="1">
    <source>
        <dbReference type="EMBL" id="ORE88705.1"/>
    </source>
</evidence>
<reference evidence="1 2" key="1">
    <citation type="submission" date="2013-04" db="EMBL/GenBank/DDBJ databases">
        <title>Oceanococcus atlanticus 22II-S10r2 Genome Sequencing.</title>
        <authorList>
            <person name="Lai Q."/>
            <person name="Li G."/>
            <person name="Shao Z."/>
        </authorList>
    </citation>
    <scope>NUCLEOTIDE SEQUENCE [LARGE SCALE GENOMIC DNA]</scope>
    <source>
        <strain evidence="1 2">22II-S10r2</strain>
    </source>
</reference>
<name>A0A1Y1SGB4_9GAMM</name>
<dbReference type="EMBL" id="AQQV01000001">
    <property type="protein sequence ID" value="ORE88705.1"/>
    <property type="molecule type" value="Genomic_DNA"/>
</dbReference>
<sequence length="659" mass="67048">MNARKFLAPIAGVVALIGMAGCGDVKSPTYLPPLEELKVCPELTDGSCPVNGANCVAQSQPNPSVIPLNRTLQYCALGRYEALSDANGDVLLSDQWRDLTTQVTWVAGIDGSAFVNITADGLATGVAQTPAAVPITASFEGFESTSYLRVTAPELESVEINPNGDVTTLVDLDVQFQCIGSFSGACSTSGSSTCDISDTATFNSSNQGVFAFAADADFGVGQALSEGTSTISCGQDGLESEPDANLTVCPDSSISAVEIRIPPSTDPATVLTLAVGGERQLQLMATYTDCTADDGSEVLVDVTSAATWASTAPDVVAVTSPGGFVTTGDSGGLADITGTFRGVTSDPLSVSVSVADVDRLEVSGPQLAVAGVQTTLTYSAVAVLVDPESQEVIEERDVSDEVLWSTSVADVIVFTPGNGGVATLDADAEPQVVTVTATYGEEQGSVDTQVLTQAAVKNLTIVPDVACIGDALSLELLGDTPIQLSAFAELEYTDSTGAAQSCSVNATDSADWVAGGANVTSGLLGNLLAPIPGLNLIGELLSEILTTLVGDCEDAGLLVPGLPLTIGEDPLGSPISVTNTVPKGKVAPNPDNFTLAGGACVYAGLGEGEEQRVASASVLVATELQPVCEALLASVPPQVNLCPGETLSGAGKVLSLPRW</sequence>
<dbReference type="PROSITE" id="PS51257">
    <property type="entry name" value="PROKAR_LIPOPROTEIN"/>
    <property type="match status" value="1"/>
</dbReference>
<proteinExistence type="predicted"/>
<dbReference type="STRING" id="1317117.ATO7_02480"/>